<evidence type="ECO:0000256" key="5">
    <source>
        <dbReference type="SAM" id="Phobius"/>
    </source>
</evidence>
<evidence type="ECO:0000256" key="2">
    <source>
        <dbReference type="ARBA" id="ARBA00022833"/>
    </source>
</evidence>
<feature type="domain" description="RING-type" evidence="6">
    <location>
        <begin position="67"/>
        <end position="105"/>
    </location>
</feature>
<dbReference type="InterPro" id="IPR001841">
    <property type="entry name" value="Znf_RING"/>
</dbReference>
<dbReference type="AlphaFoldDB" id="A0AAV6URM9"/>
<dbReference type="Gene3D" id="3.30.40.10">
    <property type="entry name" value="Zinc/RING finger domain, C3HC4 (zinc finger)"/>
    <property type="match status" value="1"/>
</dbReference>
<keyword evidence="5" id="KW-0472">Membrane</keyword>
<accession>A0AAV6URM9</accession>
<reference evidence="7 8" key="1">
    <citation type="journal article" date="2022" name="Nat. Ecol. Evol.">
        <title>A masculinizing supergene underlies an exaggerated male reproductive morph in a spider.</title>
        <authorList>
            <person name="Hendrickx F."/>
            <person name="De Corte Z."/>
            <person name="Sonet G."/>
            <person name="Van Belleghem S.M."/>
            <person name="Kostlbacher S."/>
            <person name="Vangestel C."/>
        </authorList>
    </citation>
    <scope>NUCLEOTIDE SEQUENCE [LARGE SCALE GENOMIC DNA]</scope>
    <source>
        <strain evidence="7">W744_W776</strain>
    </source>
</reference>
<evidence type="ECO:0000313" key="7">
    <source>
        <dbReference type="EMBL" id="KAG8186981.1"/>
    </source>
</evidence>
<evidence type="ECO:0000313" key="8">
    <source>
        <dbReference type="Proteomes" id="UP000827092"/>
    </source>
</evidence>
<keyword evidence="1 3" id="KW-0863">Zinc-finger</keyword>
<organism evidence="7 8">
    <name type="scientific">Oedothorax gibbosus</name>
    <dbReference type="NCBI Taxonomy" id="931172"/>
    <lineage>
        <taxon>Eukaryota</taxon>
        <taxon>Metazoa</taxon>
        <taxon>Ecdysozoa</taxon>
        <taxon>Arthropoda</taxon>
        <taxon>Chelicerata</taxon>
        <taxon>Arachnida</taxon>
        <taxon>Araneae</taxon>
        <taxon>Araneomorphae</taxon>
        <taxon>Entelegynae</taxon>
        <taxon>Araneoidea</taxon>
        <taxon>Linyphiidae</taxon>
        <taxon>Erigoninae</taxon>
        <taxon>Oedothorax</taxon>
    </lineage>
</organism>
<dbReference type="SUPFAM" id="SSF57850">
    <property type="entry name" value="RING/U-box"/>
    <property type="match status" value="1"/>
</dbReference>
<keyword evidence="2" id="KW-0862">Zinc</keyword>
<keyword evidence="5" id="KW-0812">Transmembrane</keyword>
<evidence type="ECO:0000259" key="6">
    <source>
        <dbReference type="PROSITE" id="PS50089"/>
    </source>
</evidence>
<dbReference type="Pfam" id="PF13920">
    <property type="entry name" value="zf-C3HC4_3"/>
    <property type="match status" value="1"/>
</dbReference>
<keyword evidence="8" id="KW-1185">Reference proteome</keyword>
<proteinExistence type="predicted"/>
<feature type="transmembrane region" description="Helical" evidence="5">
    <location>
        <begin position="6"/>
        <end position="24"/>
    </location>
</feature>
<keyword evidence="1 3" id="KW-0479">Metal-binding</keyword>
<evidence type="ECO:0000256" key="4">
    <source>
        <dbReference type="SAM" id="MobiDB-lite"/>
    </source>
</evidence>
<sequence>MSANVYAFLFAGVVGAAVALYVWLKDENTPHRNNRPRRPPPPSPPPHNSNETGDVTPPKFFETGSNCIVCENPSTVKFVPCLHSCLCSNCFSTYLKHARKCPLCRIEIDDVISSA</sequence>
<evidence type="ECO:0000256" key="3">
    <source>
        <dbReference type="PROSITE-ProRule" id="PRU00175"/>
    </source>
</evidence>
<name>A0AAV6URM9_9ARAC</name>
<gene>
    <name evidence="7" type="ORF">JTE90_005753</name>
</gene>
<dbReference type="PROSITE" id="PS50089">
    <property type="entry name" value="ZF_RING_2"/>
    <property type="match status" value="1"/>
</dbReference>
<dbReference type="InterPro" id="IPR013083">
    <property type="entry name" value="Znf_RING/FYVE/PHD"/>
</dbReference>
<protein>
    <recommendedName>
        <fullName evidence="6">RING-type domain-containing protein</fullName>
    </recommendedName>
</protein>
<dbReference type="Proteomes" id="UP000827092">
    <property type="component" value="Unassembled WGS sequence"/>
</dbReference>
<evidence type="ECO:0000256" key="1">
    <source>
        <dbReference type="ARBA" id="ARBA00022771"/>
    </source>
</evidence>
<keyword evidence="5" id="KW-1133">Transmembrane helix</keyword>
<feature type="region of interest" description="Disordered" evidence="4">
    <location>
        <begin position="28"/>
        <end position="57"/>
    </location>
</feature>
<comment type="caution">
    <text evidence="7">The sequence shown here is derived from an EMBL/GenBank/DDBJ whole genome shotgun (WGS) entry which is preliminary data.</text>
</comment>
<dbReference type="EMBL" id="JAFNEN010000282">
    <property type="protein sequence ID" value="KAG8186981.1"/>
    <property type="molecule type" value="Genomic_DNA"/>
</dbReference>
<dbReference type="GO" id="GO:0008270">
    <property type="term" value="F:zinc ion binding"/>
    <property type="evidence" value="ECO:0007669"/>
    <property type="project" value="UniProtKB-KW"/>
</dbReference>